<dbReference type="InterPro" id="IPR011701">
    <property type="entry name" value="MFS"/>
</dbReference>
<protein>
    <submittedName>
        <fullName evidence="6">MFS transporter</fullName>
    </submittedName>
</protein>
<feature type="transmembrane region" description="Helical" evidence="4">
    <location>
        <begin position="373"/>
        <end position="395"/>
    </location>
</feature>
<keyword evidence="1 4" id="KW-0812">Transmembrane</keyword>
<evidence type="ECO:0000256" key="2">
    <source>
        <dbReference type="ARBA" id="ARBA00022989"/>
    </source>
</evidence>
<feature type="domain" description="Major facilitator superfamily (MFS) profile" evidence="5">
    <location>
        <begin position="40"/>
        <end position="427"/>
    </location>
</feature>
<evidence type="ECO:0000256" key="3">
    <source>
        <dbReference type="ARBA" id="ARBA00023136"/>
    </source>
</evidence>
<dbReference type="AlphaFoldDB" id="A0A5C8PUK5"/>
<feature type="transmembrane region" description="Helical" evidence="4">
    <location>
        <begin position="40"/>
        <end position="65"/>
    </location>
</feature>
<dbReference type="Pfam" id="PF07690">
    <property type="entry name" value="MFS_1"/>
    <property type="match status" value="1"/>
</dbReference>
<dbReference type="OrthoDB" id="8894129at2"/>
<dbReference type="PANTHER" id="PTHR43129">
    <property type="entry name" value="FOSMIDOMYCIN RESISTANCE PROTEIN"/>
    <property type="match status" value="1"/>
</dbReference>
<keyword evidence="2 4" id="KW-1133">Transmembrane helix</keyword>
<evidence type="ECO:0000313" key="6">
    <source>
        <dbReference type="EMBL" id="TXL82032.1"/>
    </source>
</evidence>
<dbReference type="InterPro" id="IPR020846">
    <property type="entry name" value="MFS_dom"/>
</dbReference>
<keyword evidence="7" id="KW-1185">Reference proteome</keyword>
<keyword evidence="3 4" id="KW-0472">Membrane</keyword>
<reference evidence="6 7" key="1">
    <citation type="submission" date="2019-06" db="EMBL/GenBank/DDBJ databases">
        <title>New taxonomy in bacterial strain CC-CFT640, isolated from vineyard.</title>
        <authorList>
            <person name="Lin S.-Y."/>
            <person name="Tsai C.-F."/>
            <person name="Young C.-C."/>
        </authorList>
    </citation>
    <scope>NUCLEOTIDE SEQUENCE [LARGE SCALE GENOMIC DNA]</scope>
    <source>
        <strain evidence="6 7">CC-CFT640</strain>
    </source>
</reference>
<evidence type="ECO:0000256" key="1">
    <source>
        <dbReference type="ARBA" id="ARBA00022692"/>
    </source>
</evidence>
<feature type="transmembrane region" description="Helical" evidence="4">
    <location>
        <begin position="102"/>
        <end position="121"/>
    </location>
</feature>
<proteinExistence type="predicted"/>
<feature type="transmembrane region" description="Helical" evidence="4">
    <location>
        <begin position="314"/>
        <end position="331"/>
    </location>
</feature>
<comment type="caution">
    <text evidence="6">The sequence shown here is derived from an EMBL/GenBank/DDBJ whole genome shotgun (WGS) entry which is preliminary data.</text>
</comment>
<feature type="transmembrane region" description="Helical" evidence="4">
    <location>
        <begin position="337"/>
        <end position="353"/>
    </location>
</feature>
<sequence>MLRRGLSPASVSANFRTRQRREVVLVAEETGSAWRRDARVIGLISAAHFVSHFYILLLPPIFGLVKAEYGVSYTAIGLALTAFNVVSAALQTPTGFLVDRVGPRAILTGGLLLGAGAIAVAALVPGYWLLVVAFALLGLANTVYHPCDYAILSATIEGKRIGKAFSIHTFAGFLGSGMAPPIILLCAAMWGWRSAFLLASAMGIAVALLLMLQGQVLMRPATPAARPGAATATAGSDGWRLLFSAPILRNLVFFALLAMANGGLQNFSVVALGSLHGTPASTANFALSGFLLLSAVGVLVGGIIADRTSRHERVAALCFAATSTMVALVGWVDLNAVLLICTMSIGGLLNGIIQPSRDMMVRAVTPPGAFGKVFGFVSTGFNIGGMVSPLLYGWLMDRGQPHLIFALICGFILLSLLTVITRPAPAAPRPVAAE</sequence>
<feature type="transmembrane region" description="Helical" evidence="4">
    <location>
        <begin position="71"/>
        <end position="90"/>
    </location>
</feature>
<evidence type="ECO:0000313" key="7">
    <source>
        <dbReference type="Proteomes" id="UP000321638"/>
    </source>
</evidence>
<evidence type="ECO:0000256" key="4">
    <source>
        <dbReference type="SAM" id="Phobius"/>
    </source>
</evidence>
<dbReference type="GO" id="GO:0005886">
    <property type="term" value="C:plasma membrane"/>
    <property type="evidence" value="ECO:0007669"/>
    <property type="project" value="TreeGrafter"/>
</dbReference>
<dbReference type="PROSITE" id="PS50850">
    <property type="entry name" value="MFS"/>
    <property type="match status" value="1"/>
</dbReference>
<dbReference type="InterPro" id="IPR036259">
    <property type="entry name" value="MFS_trans_sf"/>
</dbReference>
<dbReference type="Gene3D" id="1.20.1250.20">
    <property type="entry name" value="MFS general substrate transporter like domains"/>
    <property type="match status" value="2"/>
</dbReference>
<dbReference type="SUPFAM" id="SSF103473">
    <property type="entry name" value="MFS general substrate transporter"/>
    <property type="match status" value="1"/>
</dbReference>
<dbReference type="EMBL" id="VDUZ01000002">
    <property type="protein sequence ID" value="TXL82032.1"/>
    <property type="molecule type" value="Genomic_DNA"/>
</dbReference>
<dbReference type="Proteomes" id="UP000321638">
    <property type="component" value="Unassembled WGS sequence"/>
</dbReference>
<feature type="transmembrane region" description="Helical" evidence="4">
    <location>
        <begin position="196"/>
        <end position="212"/>
    </location>
</feature>
<gene>
    <name evidence="6" type="ORF">FHP25_02920</name>
</gene>
<organism evidence="6 7">
    <name type="scientific">Vineibacter terrae</name>
    <dbReference type="NCBI Taxonomy" id="2586908"/>
    <lineage>
        <taxon>Bacteria</taxon>
        <taxon>Pseudomonadati</taxon>
        <taxon>Pseudomonadota</taxon>
        <taxon>Alphaproteobacteria</taxon>
        <taxon>Hyphomicrobiales</taxon>
        <taxon>Vineibacter</taxon>
    </lineage>
</organism>
<dbReference type="GO" id="GO:0022857">
    <property type="term" value="F:transmembrane transporter activity"/>
    <property type="evidence" value="ECO:0007669"/>
    <property type="project" value="InterPro"/>
</dbReference>
<feature type="transmembrane region" description="Helical" evidence="4">
    <location>
        <begin position="165"/>
        <end position="190"/>
    </location>
</feature>
<feature type="transmembrane region" description="Helical" evidence="4">
    <location>
        <begin position="285"/>
        <end position="305"/>
    </location>
</feature>
<feature type="transmembrane region" description="Helical" evidence="4">
    <location>
        <begin position="401"/>
        <end position="420"/>
    </location>
</feature>
<accession>A0A5C8PUK5</accession>
<name>A0A5C8PUK5_9HYPH</name>
<evidence type="ECO:0000259" key="5">
    <source>
        <dbReference type="PROSITE" id="PS50850"/>
    </source>
</evidence>
<dbReference type="PANTHER" id="PTHR43129:SF1">
    <property type="entry name" value="FOSMIDOMYCIN RESISTANCE PROTEIN"/>
    <property type="match status" value="1"/>
</dbReference>